<dbReference type="GO" id="GO:0015888">
    <property type="term" value="P:thiamine transport"/>
    <property type="evidence" value="ECO:0007669"/>
    <property type="project" value="TreeGrafter"/>
</dbReference>
<evidence type="ECO:0000313" key="4">
    <source>
        <dbReference type="EMBL" id="PNQ98091.1"/>
    </source>
</evidence>
<dbReference type="Proteomes" id="UP000027186">
    <property type="component" value="Plasmid AbAZ39_p3"/>
</dbReference>
<keyword evidence="1 2" id="KW-0732">Signal</keyword>
<reference evidence="3 5" key="1">
    <citation type="journal article" date="2014" name="Genome Announc.">
        <title>Complete Genome Sequence of the Model Rhizosphere Strain Azospirillum brasilense Az39, Successfully Applied in Agriculture.</title>
        <authorList>
            <person name="Rivera D."/>
            <person name="Revale S."/>
            <person name="Molina R."/>
            <person name="Gualpa J."/>
            <person name="Puente M."/>
            <person name="Maroniche G."/>
            <person name="Paris G."/>
            <person name="Baker D."/>
            <person name="Clavijo B."/>
            <person name="McLay K."/>
            <person name="Spaepen S."/>
            <person name="Perticari A."/>
            <person name="Vazquez M."/>
            <person name="Wisniewski-Dye F."/>
            <person name="Watkins C."/>
            <person name="Martinez-Abarca F."/>
            <person name="Vanderleyden J."/>
            <person name="Cassan F."/>
        </authorList>
    </citation>
    <scope>NUCLEOTIDE SEQUENCE [LARGE SCALE GENOMIC DNA]</scope>
    <source>
        <strain evidence="3 5">Az39</strain>
        <plasmid evidence="3">AbAZ39_p3</plasmid>
    </source>
</reference>
<dbReference type="PROSITE" id="PS51257">
    <property type="entry name" value="PROKAR_LIPOPROTEIN"/>
    <property type="match status" value="1"/>
</dbReference>
<dbReference type="AlphaFoldDB" id="A0A060DY21"/>
<dbReference type="InterPro" id="IPR006059">
    <property type="entry name" value="SBP"/>
</dbReference>
<sequence>MRALVYGLMATAALGCGAAQAQQKTLYVAAYGGSFEQTMRKDIIPAFESKTGVKVEYVAGNSTDNLAKLQAQKGNQQIDVVILDDGPMYQAVALGFCADIAKAPVYDDLYDLAKIPSGKAVSVGAVGTGIVYNKKVFDENGWAAPSSWKDIEDAKYRKKLVIPPINNSYGLHALVMMARLDGGGEKNIDPGFKAFKDKVNPNVLAYEPSPGKMTELFQSGQATVAVWGSGRAKALADTGFPAAFVYPKEGGIVLASAACAITGSKQAAEAQQFIQHMLSPEVQTVMATGAGFGPVNKTVTLTADQQVGIPYGPEQMGKLLVVDWDTINANREAWNKRWTREIER</sequence>
<evidence type="ECO:0000313" key="6">
    <source>
        <dbReference type="Proteomes" id="UP000236268"/>
    </source>
</evidence>
<dbReference type="CDD" id="cd13589">
    <property type="entry name" value="PBP2_polyamine_RpCGA009"/>
    <property type="match status" value="1"/>
</dbReference>
<dbReference type="Proteomes" id="UP000236268">
    <property type="component" value="Unassembled WGS sequence"/>
</dbReference>
<accession>A0A2K1FZX0</accession>
<dbReference type="GO" id="GO:0030976">
    <property type="term" value="F:thiamine pyrophosphate binding"/>
    <property type="evidence" value="ECO:0007669"/>
    <property type="project" value="TreeGrafter"/>
</dbReference>
<dbReference type="KEGG" id="abq:ABAZ39_28180"/>
<keyword evidence="3" id="KW-0614">Plasmid</keyword>
<dbReference type="RefSeq" id="WP_051658631.1">
    <property type="nucleotide sequence ID" value="NZ_CP007796.1"/>
</dbReference>
<geneLocation type="plasmid" evidence="4">
    <name>p8unnamed</name>
</geneLocation>
<dbReference type="Gene3D" id="3.40.190.10">
    <property type="entry name" value="Periplasmic binding protein-like II"/>
    <property type="match status" value="2"/>
</dbReference>
<name>A0A060DY21_9PROT</name>
<dbReference type="SUPFAM" id="SSF53850">
    <property type="entry name" value="Periplasmic binding protein-like II"/>
    <property type="match status" value="1"/>
</dbReference>
<dbReference type="EMBL" id="POWG01000014">
    <property type="protein sequence ID" value="PNQ98091.1"/>
    <property type="molecule type" value="Genomic_DNA"/>
</dbReference>
<reference evidence="4 6" key="2">
    <citation type="submission" date="2018-01" db="EMBL/GenBank/DDBJ databases">
        <title>Whole genome sequence of Azospirillum brasilense REC3 isolated from strawberry roots.</title>
        <authorList>
            <person name="Fontana C.A."/>
            <person name="Salazar S.M."/>
            <person name="Bassi D."/>
            <person name="Puglisi E."/>
            <person name="Lovaisa N.C."/>
            <person name="Toffoli L.M."/>
            <person name="Pedraza R."/>
            <person name="Cocconcelli P.S."/>
        </authorList>
    </citation>
    <scope>NUCLEOTIDE SEQUENCE [LARGE SCALE GENOMIC DNA]</scope>
    <source>
        <strain evidence="4 6">REC3</strain>
        <plasmid evidence="4">p8unnamed</plasmid>
    </source>
</reference>
<dbReference type="EMBL" id="CP007796">
    <property type="protein sequence ID" value="AIB15744.1"/>
    <property type="molecule type" value="Genomic_DNA"/>
</dbReference>
<feature type="signal peptide" evidence="2">
    <location>
        <begin position="1"/>
        <end position="21"/>
    </location>
</feature>
<geneLocation type="plasmid" evidence="3 5">
    <name>AbAZ39_p3</name>
</geneLocation>
<feature type="chain" id="PRO_5037363727" evidence="2">
    <location>
        <begin position="22"/>
        <end position="344"/>
    </location>
</feature>
<accession>A0A060DY21</accession>
<gene>
    <name evidence="3" type="ORF">ABAZ39_28180</name>
    <name evidence="4" type="ORF">C1S70_14565</name>
</gene>
<protein>
    <submittedName>
        <fullName evidence="3">Branched-chain amino acid ABC transporter substrate-binding protein</fullName>
    </submittedName>
</protein>
<proteinExistence type="predicted"/>
<evidence type="ECO:0000256" key="1">
    <source>
        <dbReference type="ARBA" id="ARBA00022729"/>
    </source>
</evidence>
<dbReference type="Pfam" id="PF13416">
    <property type="entry name" value="SBP_bac_8"/>
    <property type="match status" value="1"/>
</dbReference>
<dbReference type="PANTHER" id="PTHR30006:SF2">
    <property type="entry name" value="ABC TRANSPORTER SUBSTRATE-BINDING PROTEIN"/>
    <property type="match status" value="1"/>
</dbReference>
<dbReference type="GO" id="GO:0030288">
    <property type="term" value="C:outer membrane-bounded periplasmic space"/>
    <property type="evidence" value="ECO:0007669"/>
    <property type="project" value="TreeGrafter"/>
</dbReference>
<dbReference type="GO" id="GO:0030975">
    <property type="term" value="F:thiamine binding"/>
    <property type="evidence" value="ECO:0007669"/>
    <property type="project" value="TreeGrafter"/>
</dbReference>
<organism evidence="3 5">
    <name type="scientific">Azospirillum argentinense</name>
    <dbReference type="NCBI Taxonomy" id="2970906"/>
    <lineage>
        <taxon>Bacteria</taxon>
        <taxon>Pseudomonadati</taxon>
        <taxon>Pseudomonadota</taxon>
        <taxon>Alphaproteobacteria</taxon>
        <taxon>Rhodospirillales</taxon>
        <taxon>Azospirillaceae</taxon>
        <taxon>Azospirillum</taxon>
    </lineage>
</organism>
<dbReference type="PANTHER" id="PTHR30006">
    <property type="entry name" value="THIAMINE-BINDING PERIPLASMIC PROTEIN-RELATED"/>
    <property type="match status" value="1"/>
</dbReference>
<evidence type="ECO:0000313" key="5">
    <source>
        <dbReference type="Proteomes" id="UP000027186"/>
    </source>
</evidence>
<dbReference type="OrthoDB" id="6529964at2"/>
<evidence type="ECO:0000256" key="2">
    <source>
        <dbReference type="SAM" id="SignalP"/>
    </source>
</evidence>
<evidence type="ECO:0000313" key="3">
    <source>
        <dbReference type="EMBL" id="AIB15744.1"/>
    </source>
</evidence>